<feature type="transmembrane region" description="Helical" evidence="10">
    <location>
        <begin position="21"/>
        <end position="38"/>
    </location>
</feature>
<gene>
    <name evidence="11" type="ORF">H5P27_02930</name>
</gene>
<evidence type="ECO:0000256" key="4">
    <source>
        <dbReference type="ARBA" id="ARBA00022475"/>
    </source>
</evidence>
<dbReference type="CDD" id="cd13133">
    <property type="entry name" value="MATE_like_7"/>
    <property type="match status" value="1"/>
</dbReference>
<feature type="transmembrane region" description="Helical" evidence="10">
    <location>
        <begin position="328"/>
        <end position="351"/>
    </location>
</feature>
<dbReference type="GO" id="GO:0005886">
    <property type="term" value="C:plasma membrane"/>
    <property type="evidence" value="ECO:0007669"/>
    <property type="project" value="UniProtKB-SubCell"/>
</dbReference>
<feature type="transmembrane region" description="Helical" evidence="10">
    <location>
        <begin position="427"/>
        <end position="447"/>
    </location>
</feature>
<dbReference type="InterPro" id="IPR050222">
    <property type="entry name" value="MATE_MdtK"/>
</dbReference>
<keyword evidence="12" id="KW-1185">Reference proteome</keyword>
<protein>
    <recommendedName>
        <fullName evidence="9">Multidrug-efflux transporter</fullName>
    </recommendedName>
</protein>
<keyword evidence="8 10" id="KW-0472">Membrane</keyword>
<evidence type="ECO:0000256" key="7">
    <source>
        <dbReference type="ARBA" id="ARBA00023065"/>
    </source>
</evidence>
<dbReference type="PANTHER" id="PTHR43298">
    <property type="entry name" value="MULTIDRUG RESISTANCE PROTEIN NORM-RELATED"/>
    <property type="match status" value="1"/>
</dbReference>
<proteinExistence type="predicted"/>
<feature type="transmembrane region" description="Helical" evidence="10">
    <location>
        <begin position="164"/>
        <end position="186"/>
    </location>
</feature>
<evidence type="ECO:0000256" key="9">
    <source>
        <dbReference type="ARBA" id="ARBA00031636"/>
    </source>
</evidence>
<feature type="transmembrane region" description="Helical" evidence="10">
    <location>
        <begin position="401"/>
        <end position="421"/>
    </location>
</feature>
<keyword evidence="3" id="KW-0050">Antiport</keyword>
<dbReference type="RefSeq" id="WP_185658877.1">
    <property type="nucleotide sequence ID" value="NZ_CAWPOO010000005.1"/>
</dbReference>
<dbReference type="InterPro" id="IPR048279">
    <property type="entry name" value="MdtK-like"/>
</dbReference>
<feature type="transmembrane region" description="Helical" evidence="10">
    <location>
        <begin position="285"/>
        <end position="307"/>
    </location>
</feature>
<comment type="subcellular location">
    <subcellularLocation>
        <location evidence="1">Cell membrane</location>
        <topology evidence="1">Multi-pass membrane protein</topology>
    </subcellularLocation>
</comment>
<feature type="transmembrane region" description="Helical" evidence="10">
    <location>
        <begin position="371"/>
        <end position="389"/>
    </location>
</feature>
<dbReference type="PANTHER" id="PTHR43298:SF2">
    <property type="entry name" value="FMN_FAD EXPORTER YEEO-RELATED"/>
    <property type="match status" value="1"/>
</dbReference>
<evidence type="ECO:0000256" key="1">
    <source>
        <dbReference type="ARBA" id="ARBA00004651"/>
    </source>
</evidence>
<dbReference type="InterPro" id="IPR002528">
    <property type="entry name" value="MATE_fam"/>
</dbReference>
<evidence type="ECO:0000313" key="11">
    <source>
        <dbReference type="EMBL" id="MBC2604990.1"/>
    </source>
</evidence>
<reference evidence="11 12" key="1">
    <citation type="submission" date="2020-07" db="EMBL/GenBank/DDBJ databases">
        <authorList>
            <person name="Feng X."/>
        </authorList>
    </citation>
    <scope>NUCLEOTIDE SEQUENCE [LARGE SCALE GENOMIC DNA]</scope>
    <source>
        <strain evidence="11 12">JCM23202</strain>
    </source>
</reference>
<dbReference type="NCBIfam" id="TIGR00797">
    <property type="entry name" value="matE"/>
    <property type="match status" value="1"/>
</dbReference>
<feature type="transmembrane region" description="Helical" evidence="10">
    <location>
        <begin position="50"/>
        <end position="74"/>
    </location>
</feature>
<organism evidence="11 12">
    <name type="scientific">Pelagicoccus albus</name>
    <dbReference type="NCBI Taxonomy" id="415222"/>
    <lineage>
        <taxon>Bacteria</taxon>
        <taxon>Pseudomonadati</taxon>
        <taxon>Verrucomicrobiota</taxon>
        <taxon>Opitutia</taxon>
        <taxon>Puniceicoccales</taxon>
        <taxon>Pelagicoccaceae</taxon>
        <taxon>Pelagicoccus</taxon>
    </lineage>
</organism>
<sequence>MLSSINNRWNEEAGYRQLLQIAFPLILSTGSTSILLFVDRMLLSWYSNEAIGAALPAGILNWTLLCPFFGTAMYTSTFVAQYTGAKQHDKVGTAVWQGLYISLIGAVALPLISPFTEEIFAVIDHAPAVQKMEASYLKILNFGAVLFLCNAVLSCFYSGRGRAWTIVWINVLLTILNTAFDYALIFGNWGFPEMGIEGAGYATLASSTIVVVIYFLLFLSPQNEKAYATRSSCKLNKELFLRMLRFGFPSGMHFFLDVIGFTIFTLLVGRLGVVDAAANNIAQQIHLLGVLPLVGLGIATTIVVGQYQGGGRSDLAEKSTYSAMHMAVFYNAAVSITYLTIPYLFIAPFFLAREVPPPAELIDLIKDLLKFVAVFTLFEGVVILSSGTLKGAGDTTFVMRVLAITSVVLVIIPTVLVVEIFQLPLIWAWGVLTINLVALSIIFFSRFRSGKWKDRRLID</sequence>
<dbReference type="AlphaFoldDB" id="A0A7X1B3I3"/>
<name>A0A7X1B3I3_9BACT</name>
<evidence type="ECO:0000256" key="6">
    <source>
        <dbReference type="ARBA" id="ARBA00022989"/>
    </source>
</evidence>
<evidence type="ECO:0000256" key="2">
    <source>
        <dbReference type="ARBA" id="ARBA00022448"/>
    </source>
</evidence>
<dbReference type="PIRSF" id="PIRSF006603">
    <property type="entry name" value="DinF"/>
    <property type="match status" value="1"/>
</dbReference>
<keyword evidence="7" id="KW-0406">Ion transport</keyword>
<keyword evidence="6 10" id="KW-1133">Transmembrane helix</keyword>
<accession>A0A7X1B3I3</accession>
<dbReference type="GO" id="GO:0006811">
    <property type="term" value="P:monoatomic ion transport"/>
    <property type="evidence" value="ECO:0007669"/>
    <property type="project" value="UniProtKB-KW"/>
</dbReference>
<keyword evidence="4" id="KW-1003">Cell membrane</keyword>
<dbReference type="GO" id="GO:0015297">
    <property type="term" value="F:antiporter activity"/>
    <property type="evidence" value="ECO:0007669"/>
    <property type="project" value="UniProtKB-KW"/>
</dbReference>
<evidence type="ECO:0000256" key="3">
    <source>
        <dbReference type="ARBA" id="ARBA00022449"/>
    </source>
</evidence>
<feature type="transmembrane region" description="Helical" evidence="10">
    <location>
        <begin position="198"/>
        <end position="219"/>
    </location>
</feature>
<dbReference type="EMBL" id="JACHVC010000005">
    <property type="protein sequence ID" value="MBC2604990.1"/>
    <property type="molecule type" value="Genomic_DNA"/>
</dbReference>
<feature type="transmembrane region" description="Helical" evidence="10">
    <location>
        <begin position="136"/>
        <end position="157"/>
    </location>
</feature>
<keyword evidence="2" id="KW-0813">Transport</keyword>
<feature type="transmembrane region" description="Helical" evidence="10">
    <location>
        <begin position="252"/>
        <end position="273"/>
    </location>
</feature>
<dbReference type="Proteomes" id="UP000526501">
    <property type="component" value="Unassembled WGS sequence"/>
</dbReference>
<feature type="transmembrane region" description="Helical" evidence="10">
    <location>
        <begin position="94"/>
        <end position="116"/>
    </location>
</feature>
<comment type="caution">
    <text evidence="11">The sequence shown here is derived from an EMBL/GenBank/DDBJ whole genome shotgun (WGS) entry which is preliminary data.</text>
</comment>
<evidence type="ECO:0000313" key="12">
    <source>
        <dbReference type="Proteomes" id="UP000526501"/>
    </source>
</evidence>
<dbReference type="GO" id="GO:0042910">
    <property type="term" value="F:xenobiotic transmembrane transporter activity"/>
    <property type="evidence" value="ECO:0007669"/>
    <property type="project" value="InterPro"/>
</dbReference>
<dbReference type="Pfam" id="PF01554">
    <property type="entry name" value="MatE"/>
    <property type="match status" value="2"/>
</dbReference>
<evidence type="ECO:0000256" key="8">
    <source>
        <dbReference type="ARBA" id="ARBA00023136"/>
    </source>
</evidence>
<keyword evidence="5 10" id="KW-0812">Transmembrane</keyword>
<evidence type="ECO:0000256" key="5">
    <source>
        <dbReference type="ARBA" id="ARBA00022692"/>
    </source>
</evidence>
<evidence type="ECO:0000256" key="10">
    <source>
        <dbReference type="SAM" id="Phobius"/>
    </source>
</evidence>